<sequence>MRLIDDNENEFTVRELRKSGVRFIQSKIKDHYVLDYMDNTVAESIVQDYYTTAQPYAQFAINELLDAIDISHANPRIVYLPKQERLGRFNENYGDKLYMIEEHVGDENKTFDIFGNADDIISTTDMLLELQNDKDAQIDEDSYLRARLFDMLVNDWDRHEDQWRWALHEDKDGTKLYKPIPRDRDQAFSKYDGVFPFILKAVSPLARNMQSYNAEIKNVKTFNNAVYYLDKNFINRASWADWKKQAETIQNQLTDAVIDKAFANLLEDTKDESINSIKSTLKQRRENMVSIAQAYYDYFKEHEILVATNKDNTIDILRQPNGKTTISITHKEKIIFENSYEKDKTKEIWIYALDGDDTISISGEGNDYIKLKIFGGEENDIYNVTNNSAVTVYDYKSKKNTFNGAVGKKLTDSYDINNFDPQKRKYSNNVLLPAIGFDPRCGFKCRINKHLYNIRTIAQPVHHTTYC</sequence>
<organism evidence="1 2">
    <name type="scientific">Lacinutrix neustonica</name>
    <dbReference type="NCBI Taxonomy" id="2980107"/>
    <lineage>
        <taxon>Bacteria</taxon>
        <taxon>Pseudomonadati</taxon>
        <taxon>Bacteroidota</taxon>
        <taxon>Flavobacteriia</taxon>
        <taxon>Flavobacteriales</taxon>
        <taxon>Flavobacteriaceae</taxon>
        <taxon>Lacinutrix</taxon>
    </lineage>
</organism>
<gene>
    <name evidence="1" type="ORF">N7U66_07480</name>
</gene>
<dbReference type="RefSeq" id="WP_267677946.1">
    <property type="nucleotide sequence ID" value="NZ_CP113088.1"/>
</dbReference>
<accession>A0A9E8SI54</accession>
<dbReference type="EMBL" id="CP113088">
    <property type="protein sequence ID" value="WAC03365.1"/>
    <property type="molecule type" value="Genomic_DNA"/>
</dbReference>
<proteinExistence type="predicted"/>
<reference evidence="1" key="1">
    <citation type="submission" date="2022-11" db="EMBL/GenBank/DDBJ databases">
        <title>Lacinutrix neustonica HL-RS19T sp. nov., isolated from the surface microlayer sample of brackish Lake Shihwa.</title>
        <authorList>
            <person name="Choi J.Y."/>
            <person name="Hwang C.Y."/>
        </authorList>
    </citation>
    <scope>NUCLEOTIDE SEQUENCE</scope>
    <source>
        <strain evidence="1">HL-RS19</strain>
    </source>
</reference>
<dbReference type="KEGG" id="lnu:N7U66_07480"/>
<evidence type="ECO:0000313" key="1">
    <source>
        <dbReference type="EMBL" id="WAC03365.1"/>
    </source>
</evidence>
<name>A0A9E8SI54_9FLAO</name>
<dbReference type="Proteomes" id="UP001164705">
    <property type="component" value="Chromosome"/>
</dbReference>
<protein>
    <submittedName>
        <fullName evidence="1">Uncharacterized protein</fullName>
    </submittedName>
</protein>
<dbReference type="AlphaFoldDB" id="A0A9E8SI54"/>
<keyword evidence="2" id="KW-1185">Reference proteome</keyword>
<evidence type="ECO:0000313" key="2">
    <source>
        <dbReference type="Proteomes" id="UP001164705"/>
    </source>
</evidence>